<organism evidence="2 3">
    <name type="scientific">Nonomuraea longispora</name>
    <dbReference type="NCBI Taxonomy" id="1848320"/>
    <lineage>
        <taxon>Bacteria</taxon>
        <taxon>Bacillati</taxon>
        <taxon>Actinomycetota</taxon>
        <taxon>Actinomycetes</taxon>
        <taxon>Streptosporangiales</taxon>
        <taxon>Streptosporangiaceae</taxon>
        <taxon>Nonomuraea</taxon>
    </lineage>
</organism>
<dbReference type="PROSITE" id="PS51186">
    <property type="entry name" value="GNAT"/>
    <property type="match status" value="1"/>
</dbReference>
<comment type="caution">
    <text evidence="2">The sequence shown here is derived from an EMBL/GenBank/DDBJ whole genome shotgun (WGS) entry which is preliminary data.</text>
</comment>
<dbReference type="InterPro" id="IPR000182">
    <property type="entry name" value="GNAT_dom"/>
</dbReference>
<sequence length="180" mass="20999">MLTGKLVRLRAVEPTDFESIWRWSHDPEVVRWMSSGYPESFVQAQERLTAAPRNSYENCRFIIESLHDQRAVGFVRLRDAKPEVGNAELDIQLGEKDVWGRGYATEAMRLMCRYGFNEMRLHRITLDFAADNTAARRVYEKVGFVEEGRVRECFRRDGKWHDMILMGLLEGELCDYDSGK</sequence>
<dbReference type="AlphaFoldDB" id="A0A4R4NB33"/>
<dbReference type="Proteomes" id="UP000295157">
    <property type="component" value="Unassembled WGS sequence"/>
</dbReference>
<evidence type="ECO:0000313" key="3">
    <source>
        <dbReference type="Proteomes" id="UP000295157"/>
    </source>
</evidence>
<dbReference type="Gene3D" id="3.40.630.30">
    <property type="match status" value="1"/>
</dbReference>
<accession>A0A4R4NB33</accession>
<dbReference type="PANTHER" id="PTHR43415:SF3">
    <property type="entry name" value="GNAT-FAMILY ACETYLTRANSFERASE"/>
    <property type="match status" value="1"/>
</dbReference>
<keyword evidence="3" id="KW-1185">Reference proteome</keyword>
<dbReference type="Pfam" id="PF13302">
    <property type="entry name" value="Acetyltransf_3"/>
    <property type="match status" value="1"/>
</dbReference>
<dbReference type="InterPro" id="IPR016181">
    <property type="entry name" value="Acyl_CoA_acyltransferase"/>
</dbReference>
<dbReference type="PANTHER" id="PTHR43415">
    <property type="entry name" value="SPERMIDINE N(1)-ACETYLTRANSFERASE"/>
    <property type="match status" value="1"/>
</dbReference>
<proteinExistence type="predicted"/>
<dbReference type="RefSeq" id="WP_132334523.1">
    <property type="nucleotide sequence ID" value="NZ_SMJZ01000085.1"/>
</dbReference>
<dbReference type="OrthoDB" id="9814648at2"/>
<protein>
    <submittedName>
        <fullName evidence="2">N-acetyltransferase</fullName>
    </submittedName>
</protein>
<feature type="domain" description="N-acetyltransferase" evidence="1">
    <location>
        <begin position="7"/>
        <end position="171"/>
    </location>
</feature>
<gene>
    <name evidence="2" type="ORF">E1267_22260</name>
</gene>
<dbReference type="EMBL" id="SMJZ01000085">
    <property type="protein sequence ID" value="TDC04623.1"/>
    <property type="molecule type" value="Genomic_DNA"/>
</dbReference>
<name>A0A4R4NB33_9ACTN</name>
<reference evidence="2 3" key="1">
    <citation type="submission" date="2019-02" db="EMBL/GenBank/DDBJ databases">
        <title>Draft genome sequences of novel Actinobacteria.</title>
        <authorList>
            <person name="Sahin N."/>
            <person name="Ay H."/>
            <person name="Saygin H."/>
        </authorList>
    </citation>
    <scope>NUCLEOTIDE SEQUENCE [LARGE SCALE GENOMIC DNA]</scope>
    <source>
        <strain evidence="2 3">KC201</strain>
    </source>
</reference>
<dbReference type="SUPFAM" id="SSF55729">
    <property type="entry name" value="Acyl-CoA N-acyltransferases (Nat)"/>
    <property type="match status" value="1"/>
</dbReference>
<dbReference type="GO" id="GO:0016747">
    <property type="term" value="F:acyltransferase activity, transferring groups other than amino-acyl groups"/>
    <property type="evidence" value="ECO:0007669"/>
    <property type="project" value="InterPro"/>
</dbReference>
<keyword evidence="2" id="KW-0808">Transferase</keyword>
<evidence type="ECO:0000313" key="2">
    <source>
        <dbReference type="EMBL" id="TDC04623.1"/>
    </source>
</evidence>
<evidence type="ECO:0000259" key="1">
    <source>
        <dbReference type="PROSITE" id="PS51186"/>
    </source>
</evidence>